<proteinExistence type="predicted"/>
<reference evidence="1 2" key="2">
    <citation type="journal article" date="2022" name="Mol. Ecol. Resour.">
        <title>The genomes of chicory, endive, great burdock and yacon provide insights into Asteraceae paleo-polyploidization history and plant inulin production.</title>
        <authorList>
            <person name="Fan W."/>
            <person name="Wang S."/>
            <person name="Wang H."/>
            <person name="Wang A."/>
            <person name="Jiang F."/>
            <person name="Liu H."/>
            <person name="Zhao H."/>
            <person name="Xu D."/>
            <person name="Zhang Y."/>
        </authorList>
    </citation>
    <scope>NUCLEOTIDE SEQUENCE [LARGE SCALE GENOMIC DNA]</scope>
    <source>
        <strain evidence="2">cv. Niubang</strain>
    </source>
</reference>
<dbReference type="EMBL" id="CM042047">
    <property type="protein sequence ID" value="KAI3771352.1"/>
    <property type="molecule type" value="Genomic_DNA"/>
</dbReference>
<evidence type="ECO:0000313" key="2">
    <source>
        <dbReference type="Proteomes" id="UP001055879"/>
    </source>
</evidence>
<protein>
    <submittedName>
        <fullName evidence="1">Uncharacterized protein</fullName>
    </submittedName>
</protein>
<comment type="caution">
    <text evidence="1">The sequence shown here is derived from an EMBL/GenBank/DDBJ whole genome shotgun (WGS) entry which is preliminary data.</text>
</comment>
<accession>A0ACB9FJT6</accession>
<organism evidence="1 2">
    <name type="scientific">Arctium lappa</name>
    <name type="common">Greater burdock</name>
    <name type="synonym">Lappa major</name>
    <dbReference type="NCBI Taxonomy" id="4217"/>
    <lineage>
        <taxon>Eukaryota</taxon>
        <taxon>Viridiplantae</taxon>
        <taxon>Streptophyta</taxon>
        <taxon>Embryophyta</taxon>
        <taxon>Tracheophyta</taxon>
        <taxon>Spermatophyta</taxon>
        <taxon>Magnoliopsida</taxon>
        <taxon>eudicotyledons</taxon>
        <taxon>Gunneridae</taxon>
        <taxon>Pentapetalae</taxon>
        <taxon>asterids</taxon>
        <taxon>campanulids</taxon>
        <taxon>Asterales</taxon>
        <taxon>Asteraceae</taxon>
        <taxon>Carduoideae</taxon>
        <taxon>Cardueae</taxon>
        <taxon>Arctiinae</taxon>
        <taxon>Arctium</taxon>
    </lineage>
</organism>
<reference evidence="2" key="1">
    <citation type="journal article" date="2022" name="Mol. Ecol. Resour.">
        <title>The genomes of chicory, endive, great burdock and yacon provide insights into Asteraceae palaeo-polyploidization history and plant inulin production.</title>
        <authorList>
            <person name="Fan W."/>
            <person name="Wang S."/>
            <person name="Wang H."/>
            <person name="Wang A."/>
            <person name="Jiang F."/>
            <person name="Liu H."/>
            <person name="Zhao H."/>
            <person name="Xu D."/>
            <person name="Zhang Y."/>
        </authorList>
    </citation>
    <scope>NUCLEOTIDE SEQUENCE [LARGE SCALE GENOMIC DNA]</scope>
    <source>
        <strain evidence="2">cv. Niubang</strain>
    </source>
</reference>
<evidence type="ECO:0000313" key="1">
    <source>
        <dbReference type="EMBL" id="KAI3771352.1"/>
    </source>
</evidence>
<keyword evidence="2" id="KW-1185">Reference proteome</keyword>
<dbReference type="Proteomes" id="UP001055879">
    <property type="component" value="Linkage Group LG01"/>
</dbReference>
<gene>
    <name evidence="1" type="ORF">L6452_02515</name>
</gene>
<sequence>MEGKLMDLWKENAKPNMGNEEKNFGMERKIPATGEMSDEKSDEGEEGSMGVQDTIMTSSSKDQNGDSKKVINGGEEFKEKEKKLTAKDGDDVYTMSFEDGPDNSFKDRPDISLKGGPNNPLNDGPIKEIIANVGACIKRSKKEKREAQEKDKFGETQIIYSTDNGHEEDAVHGNVRKQNSKHVFSQNGVGMKSIKRRRGECVFGRGRVSFHYIKQKARKKKSQNSGEATMGGRSKQTRRGSQKTQSISLSGDVRSGNAMEGLVEFGKEIGVNWVNGAGATSK</sequence>
<name>A0ACB9FJT6_ARCLA</name>